<keyword evidence="1" id="KW-0812">Transmembrane</keyword>
<dbReference type="PIRSF" id="PIRSF003203">
    <property type="entry name" value="AzlD"/>
    <property type="match status" value="1"/>
</dbReference>
<dbReference type="AlphaFoldDB" id="S2ZF05"/>
<accession>S2ZF05</accession>
<evidence type="ECO:0000313" key="3">
    <source>
        <dbReference type="Proteomes" id="UP000014408"/>
    </source>
</evidence>
<dbReference type="InterPro" id="IPR008407">
    <property type="entry name" value="Brnchd-chn_aa_trnsp_AzlD"/>
</dbReference>
<dbReference type="EMBL" id="ATBY01000015">
    <property type="protein sequence ID" value="EPD68592.1"/>
    <property type="molecule type" value="Genomic_DNA"/>
</dbReference>
<organism evidence="2 3">
    <name type="scientific">Corynebacterium pyruviciproducens ATCC BAA-1742</name>
    <dbReference type="NCBI Taxonomy" id="1125779"/>
    <lineage>
        <taxon>Bacteria</taxon>
        <taxon>Bacillati</taxon>
        <taxon>Actinomycetota</taxon>
        <taxon>Actinomycetes</taxon>
        <taxon>Mycobacteriales</taxon>
        <taxon>Corynebacteriaceae</taxon>
        <taxon>Corynebacterium</taxon>
    </lineage>
</organism>
<keyword evidence="1" id="KW-1133">Transmembrane helix</keyword>
<feature type="transmembrane region" description="Helical" evidence="1">
    <location>
        <begin position="45"/>
        <end position="67"/>
    </location>
</feature>
<proteinExistence type="predicted"/>
<dbReference type="Proteomes" id="UP000014408">
    <property type="component" value="Unassembled WGS sequence"/>
</dbReference>
<dbReference type="RefSeq" id="WP_016458518.1">
    <property type="nucleotide sequence ID" value="NZ_KE150447.1"/>
</dbReference>
<keyword evidence="1" id="KW-0472">Membrane</keyword>
<evidence type="ECO:0008006" key="4">
    <source>
        <dbReference type="Google" id="ProtNLM"/>
    </source>
</evidence>
<dbReference type="STRING" id="1125779.HMPREF1219_01776"/>
<dbReference type="Pfam" id="PF05437">
    <property type="entry name" value="AzlD"/>
    <property type="match status" value="1"/>
</dbReference>
<feature type="transmembrane region" description="Helical" evidence="1">
    <location>
        <begin position="15"/>
        <end position="33"/>
    </location>
</feature>
<dbReference type="PATRIC" id="fig|1125779.3.peg.1726"/>
<protein>
    <recommendedName>
        <fullName evidence="4">Branched-chain amino acid transporter AzlD</fullName>
    </recommendedName>
</protein>
<feature type="transmembrane region" description="Helical" evidence="1">
    <location>
        <begin position="73"/>
        <end position="91"/>
    </location>
</feature>
<name>S2ZF05_9CORY</name>
<gene>
    <name evidence="2" type="ORF">HMPREF1219_01776</name>
</gene>
<keyword evidence="3" id="KW-1185">Reference proteome</keyword>
<evidence type="ECO:0000313" key="2">
    <source>
        <dbReference type="EMBL" id="EPD68592.1"/>
    </source>
</evidence>
<feature type="transmembrane region" description="Helical" evidence="1">
    <location>
        <begin position="98"/>
        <end position="114"/>
    </location>
</feature>
<evidence type="ECO:0000256" key="1">
    <source>
        <dbReference type="SAM" id="Phobius"/>
    </source>
</evidence>
<dbReference type="HOGENOM" id="CLU_144816_0_0_11"/>
<sequence length="115" mass="12644">MLSNSLPDGVTPADVWAVLIPICIITVFLRWVPFAATKRLRNSRIIDYLGASMPIGVMVILVVYTYFGQRSAQGGLVAAGLALVVTIAIHWWRRSPGLSILGGTLFYMLLVNIVW</sequence>
<reference evidence="2 3" key="1">
    <citation type="submission" date="2013-05" db="EMBL/GenBank/DDBJ databases">
        <title>The Genome Sequence of Corynebacterium pyruviciproducens 1773O (ATCC BAA-1742).</title>
        <authorList>
            <consortium name="The Broad Institute Genomics Platform"/>
            <person name="Earl A."/>
            <person name="Ward D."/>
            <person name="Feldgarden M."/>
            <person name="Gevers D."/>
            <person name="Tong J."/>
            <person name="Walker B."/>
            <person name="Young S."/>
            <person name="Zeng Q."/>
            <person name="Gargeya S."/>
            <person name="Fitzgerald M."/>
            <person name="Haas B."/>
            <person name="Abouelleil A."/>
            <person name="Allen A.W."/>
            <person name="Alvarado L."/>
            <person name="Arachchi H.M."/>
            <person name="Berlin A.M."/>
            <person name="Chapman S.B."/>
            <person name="Gainer-Dewar J."/>
            <person name="Goldberg J."/>
            <person name="Griggs A."/>
            <person name="Gujja S."/>
            <person name="Hansen M."/>
            <person name="Howarth C."/>
            <person name="Imamovic A."/>
            <person name="Ireland A."/>
            <person name="Larimer J."/>
            <person name="McCowan C."/>
            <person name="Murphy C."/>
            <person name="Pearson M."/>
            <person name="Poon T.W."/>
            <person name="Priest M."/>
            <person name="Roberts A."/>
            <person name="Saif S."/>
            <person name="Shea T."/>
            <person name="Sisk P."/>
            <person name="Sykes S."/>
            <person name="Wortman J."/>
            <person name="Nusbaum C."/>
            <person name="Birren B."/>
        </authorList>
    </citation>
    <scope>NUCLEOTIDE SEQUENCE [LARGE SCALE GENOMIC DNA]</scope>
    <source>
        <strain evidence="2 3">ATCC BAA-1742</strain>
    </source>
</reference>
<dbReference type="eggNOG" id="COG1687">
    <property type="taxonomic scope" value="Bacteria"/>
</dbReference>
<comment type="caution">
    <text evidence="2">The sequence shown here is derived from an EMBL/GenBank/DDBJ whole genome shotgun (WGS) entry which is preliminary data.</text>
</comment>